<dbReference type="GO" id="GO:0016020">
    <property type="term" value="C:membrane"/>
    <property type="evidence" value="ECO:0007669"/>
    <property type="project" value="UniProtKB-SubCell"/>
</dbReference>
<feature type="transmembrane region" description="Helical" evidence="5">
    <location>
        <begin position="353"/>
        <end position="378"/>
    </location>
</feature>
<feature type="transmembrane region" description="Helical" evidence="5">
    <location>
        <begin position="25"/>
        <end position="48"/>
    </location>
</feature>
<dbReference type="InterPro" id="IPR014743">
    <property type="entry name" value="Cl-channel_core"/>
</dbReference>
<dbReference type="PANTHER" id="PTHR43427">
    <property type="entry name" value="CHLORIDE CHANNEL PROTEIN CLC-E"/>
    <property type="match status" value="1"/>
</dbReference>
<dbReference type="AlphaFoldDB" id="A0A4R5KY27"/>
<proteinExistence type="predicted"/>
<dbReference type="PANTHER" id="PTHR43427:SF12">
    <property type="entry name" value="CHLORIDE TRANSPORTER"/>
    <property type="match status" value="1"/>
</dbReference>
<comment type="caution">
    <text evidence="6">The sequence shown here is derived from an EMBL/GenBank/DDBJ whole genome shotgun (WGS) entry which is preliminary data.</text>
</comment>
<dbReference type="Pfam" id="PF00654">
    <property type="entry name" value="Voltage_CLC"/>
    <property type="match status" value="1"/>
</dbReference>
<evidence type="ECO:0000256" key="1">
    <source>
        <dbReference type="ARBA" id="ARBA00004141"/>
    </source>
</evidence>
<dbReference type="EMBL" id="SMRT01000001">
    <property type="protein sequence ID" value="TDG01000.1"/>
    <property type="molecule type" value="Genomic_DNA"/>
</dbReference>
<keyword evidence="2 5" id="KW-0812">Transmembrane</keyword>
<feature type="transmembrane region" description="Helical" evidence="5">
    <location>
        <begin position="266"/>
        <end position="284"/>
    </location>
</feature>
<organism evidence="6 7">
    <name type="scientific">Paenibacillus piri</name>
    <dbReference type="NCBI Taxonomy" id="2547395"/>
    <lineage>
        <taxon>Bacteria</taxon>
        <taxon>Bacillati</taxon>
        <taxon>Bacillota</taxon>
        <taxon>Bacilli</taxon>
        <taxon>Bacillales</taxon>
        <taxon>Paenibacillaceae</taxon>
        <taxon>Paenibacillus</taxon>
    </lineage>
</organism>
<evidence type="ECO:0000256" key="2">
    <source>
        <dbReference type="ARBA" id="ARBA00022692"/>
    </source>
</evidence>
<feature type="transmembrane region" description="Helical" evidence="5">
    <location>
        <begin position="155"/>
        <end position="180"/>
    </location>
</feature>
<keyword evidence="3 5" id="KW-1133">Transmembrane helix</keyword>
<dbReference type="Proteomes" id="UP000295636">
    <property type="component" value="Unassembled WGS sequence"/>
</dbReference>
<evidence type="ECO:0000256" key="4">
    <source>
        <dbReference type="ARBA" id="ARBA00023136"/>
    </source>
</evidence>
<keyword evidence="7" id="KW-1185">Reference proteome</keyword>
<gene>
    <name evidence="6" type="ORF">E1757_04355</name>
</gene>
<name>A0A4R5KY27_9BACL</name>
<feature type="transmembrane region" description="Helical" evidence="5">
    <location>
        <begin position="385"/>
        <end position="407"/>
    </location>
</feature>
<evidence type="ECO:0000256" key="3">
    <source>
        <dbReference type="ARBA" id="ARBA00022989"/>
    </source>
</evidence>
<dbReference type="OrthoDB" id="9767361at2"/>
<dbReference type="Gene3D" id="1.10.3080.10">
    <property type="entry name" value="Clc chloride channel"/>
    <property type="match status" value="1"/>
</dbReference>
<keyword evidence="4 5" id="KW-0472">Membrane</keyword>
<accession>A0A4R5KY27</accession>
<dbReference type="CDD" id="cd03682">
    <property type="entry name" value="ClC_sycA_like"/>
    <property type="match status" value="1"/>
</dbReference>
<reference evidence="6 7" key="1">
    <citation type="submission" date="2019-03" db="EMBL/GenBank/DDBJ databases">
        <title>This is whole genome sequence of Paenibacillus sp MS74 strain.</title>
        <authorList>
            <person name="Trinh H.N."/>
        </authorList>
    </citation>
    <scope>NUCLEOTIDE SEQUENCE [LARGE SCALE GENOMIC DNA]</scope>
    <source>
        <strain evidence="6 7">MS74</strain>
    </source>
</reference>
<sequence>MLRIGRWLTALAGHSRLFLHVMKHLLQWTVIGSAVGLLAGSASALFLLSLDAATGARMSFPWLLYFLPLGGAFVSWVYWKYGESSSKGNNLILEQIHQGHETVPLRMAPLVLGGTVLTHLFGGSAGREGTAVQMGGSLSEWLGKLIRIGTADRKILLMCGVSAGFGSVFGTPLAGAVFGMEVLAIGLIRYEALLPCFVASLVADSVTTAWGIRHAHYAMGLVPAVTAGVLLKVAAASILFGLISLCFSELTHKLKLWFSRAIPNPVVKSFVGGGIIIVLTYAIGTRDYLGLGLPLLKDSFEQTAAPFAFLWKLIFTAVTLGAGFQGGEVTPLFVIGATFGNALSPFLDLHGPFLAGLGLIAVFCGATNTPIACFILGLELFGAEAAIYMFLACVVSYLFSGHTGIYMSQRVSVPKRRGINIPENATLGSLKERKK</sequence>
<comment type="subcellular location">
    <subcellularLocation>
        <location evidence="1">Membrane</location>
        <topology evidence="1">Multi-pass membrane protein</topology>
    </subcellularLocation>
</comment>
<protein>
    <submittedName>
        <fullName evidence="6">Voltage-gated chloride channel protein</fullName>
    </submittedName>
</protein>
<evidence type="ECO:0000256" key="5">
    <source>
        <dbReference type="SAM" id="Phobius"/>
    </source>
</evidence>
<evidence type="ECO:0000313" key="6">
    <source>
        <dbReference type="EMBL" id="TDG01000.1"/>
    </source>
</evidence>
<dbReference type="InterPro" id="IPR001807">
    <property type="entry name" value="ClC"/>
</dbReference>
<feature type="transmembrane region" description="Helical" evidence="5">
    <location>
        <begin position="60"/>
        <end position="79"/>
    </location>
</feature>
<dbReference type="GO" id="GO:0015108">
    <property type="term" value="F:chloride transmembrane transporter activity"/>
    <property type="evidence" value="ECO:0007669"/>
    <property type="project" value="InterPro"/>
</dbReference>
<feature type="transmembrane region" description="Helical" evidence="5">
    <location>
        <begin position="224"/>
        <end position="245"/>
    </location>
</feature>
<dbReference type="SUPFAM" id="SSF81340">
    <property type="entry name" value="Clc chloride channel"/>
    <property type="match status" value="1"/>
</dbReference>
<evidence type="ECO:0000313" key="7">
    <source>
        <dbReference type="Proteomes" id="UP000295636"/>
    </source>
</evidence>
<dbReference type="InterPro" id="IPR050368">
    <property type="entry name" value="ClC-type_chloride_channel"/>
</dbReference>